<reference evidence="2 3" key="1">
    <citation type="submission" date="2024-05" db="EMBL/GenBank/DDBJ databases">
        <title>Haplotype-resolved chromosome-level genome assembly of Huyou (Citrus changshanensis).</title>
        <authorList>
            <person name="Miao C."/>
            <person name="Chen W."/>
            <person name="Wu Y."/>
            <person name="Wang L."/>
            <person name="Zhao S."/>
            <person name="Grierson D."/>
            <person name="Xu C."/>
            <person name="Chen K."/>
        </authorList>
    </citation>
    <scope>NUCLEOTIDE SEQUENCE [LARGE SCALE GENOMIC DNA]</scope>
    <source>
        <strain evidence="2">01-14</strain>
        <tissue evidence="2">Leaf</tissue>
    </source>
</reference>
<dbReference type="EMBL" id="JBCGBO010000007">
    <property type="protein sequence ID" value="KAK9187892.1"/>
    <property type="molecule type" value="Genomic_DNA"/>
</dbReference>
<evidence type="ECO:0000313" key="2">
    <source>
        <dbReference type="EMBL" id="KAK9187892.1"/>
    </source>
</evidence>
<dbReference type="Proteomes" id="UP001428341">
    <property type="component" value="Unassembled WGS sequence"/>
</dbReference>
<accession>A0AAP0QDW1</accession>
<keyword evidence="3" id="KW-1185">Reference proteome</keyword>
<organism evidence="2 3">
    <name type="scientific">Citrus x changshan-huyou</name>
    <dbReference type="NCBI Taxonomy" id="2935761"/>
    <lineage>
        <taxon>Eukaryota</taxon>
        <taxon>Viridiplantae</taxon>
        <taxon>Streptophyta</taxon>
        <taxon>Embryophyta</taxon>
        <taxon>Tracheophyta</taxon>
        <taxon>Spermatophyta</taxon>
        <taxon>Magnoliopsida</taxon>
        <taxon>eudicotyledons</taxon>
        <taxon>Gunneridae</taxon>
        <taxon>Pentapetalae</taxon>
        <taxon>rosids</taxon>
        <taxon>malvids</taxon>
        <taxon>Sapindales</taxon>
        <taxon>Rutaceae</taxon>
        <taxon>Aurantioideae</taxon>
        <taxon>Citrus</taxon>
    </lineage>
</organism>
<evidence type="ECO:0000313" key="3">
    <source>
        <dbReference type="Proteomes" id="UP001428341"/>
    </source>
</evidence>
<proteinExistence type="predicted"/>
<feature type="compositionally biased region" description="Basic and acidic residues" evidence="1">
    <location>
        <begin position="78"/>
        <end position="91"/>
    </location>
</feature>
<comment type="caution">
    <text evidence="2">The sequence shown here is derived from an EMBL/GenBank/DDBJ whole genome shotgun (WGS) entry which is preliminary data.</text>
</comment>
<gene>
    <name evidence="2" type="ORF">WN944_019291</name>
</gene>
<protein>
    <submittedName>
        <fullName evidence="2">Uncharacterized protein</fullName>
    </submittedName>
</protein>
<dbReference type="AlphaFoldDB" id="A0AAP0QDW1"/>
<evidence type="ECO:0000256" key="1">
    <source>
        <dbReference type="SAM" id="MobiDB-lite"/>
    </source>
</evidence>
<sequence>MKLVCLKTVKVSEEGQFSTIIIDTDSPQGSSKNGVVLESPVLVGGSPLPPLFSGSYPTALATQLSWWTPDRSLGKQAESWHGRHGDHDGAKSKKGKHKVAADGNEKELSDIFCGSLNCSFSIQSPERVVVVSNK</sequence>
<name>A0AAP0QDW1_9ROSI</name>
<feature type="region of interest" description="Disordered" evidence="1">
    <location>
        <begin position="75"/>
        <end position="103"/>
    </location>
</feature>